<feature type="compositionally biased region" description="Low complexity" evidence="1">
    <location>
        <begin position="119"/>
        <end position="128"/>
    </location>
</feature>
<name>A0A397GBZ4_9GLOM</name>
<dbReference type="PANTHER" id="PTHR36911:SF1">
    <property type="entry name" value="LIM ZINC-BINDING DOMAIN-CONTAINING PROTEIN"/>
    <property type="match status" value="1"/>
</dbReference>
<sequence length="196" mass="20623">MGGKVGSVAISGEAGEVGEVRGDNCEGGVIVEIEVEIEVEEEVKVKGFYNNNYYYNNNNNNNNNNNDNKGLGEVFNGLSNNNNGISNVSNGGGNVNGNGNVNGGDYDSVPRSDTELGHSTSSSTTASKGKGGYWTIDPEYMSAYHDGVFARGGVQKRRPGELVHPGINGGVVGISNGISNNNNNNNNNNKCVYLII</sequence>
<dbReference type="Proteomes" id="UP000266861">
    <property type="component" value="Unassembled WGS sequence"/>
</dbReference>
<feature type="compositionally biased region" description="Gly residues" evidence="1">
    <location>
        <begin position="90"/>
        <end position="102"/>
    </location>
</feature>
<dbReference type="PANTHER" id="PTHR36911">
    <property type="entry name" value="LIM ZINC-BINDING DOMAIN-CONTAINING PROTEIN-RELATED"/>
    <property type="match status" value="1"/>
</dbReference>
<comment type="caution">
    <text evidence="2">The sequence shown here is derived from an EMBL/GenBank/DDBJ whole genome shotgun (WGS) entry which is preliminary data.</text>
</comment>
<proteinExistence type="predicted"/>
<dbReference type="EMBL" id="PQFF01000495">
    <property type="protein sequence ID" value="RHZ47148.1"/>
    <property type="molecule type" value="Genomic_DNA"/>
</dbReference>
<dbReference type="STRING" id="1348612.A0A397GBZ4"/>
<dbReference type="AlphaFoldDB" id="A0A397GBZ4"/>
<keyword evidence="3" id="KW-1185">Reference proteome</keyword>
<protein>
    <recommendedName>
        <fullName evidence="4">Fork-head domain-containing protein</fullName>
    </recommendedName>
</protein>
<accession>A0A397GBZ4</accession>
<organism evidence="2 3">
    <name type="scientific">Diversispora epigaea</name>
    <dbReference type="NCBI Taxonomy" id="1348612"/>
    <lineage>
        <taxon>Eukaryota</taxon>
        <taxon>Fungi</taxon>
        <taxon>Fungi incertae sedis</taxon>
        <taxon>Mucoromycota</taxon>
        <taxon>Glomeromycotina</taxon>
        <taxon>Glomeromycetes</taxon>
        <taxon>Diversisporales</taxon>
        <taxon>Diversisporaceae</taxon>
        <taxon>Diversispora</taxon>
    </lineage>
</organism>
<evidence type="ECO:0008006" key="4">
    <source>
        <dbReference type="Google" id="ProtNLM"/>
    </source>
</evidence>
<evidence type="ECO:0000313" key="2">
    <source>
        <dbReference type="EMBL" id="RHZ47148.1"/>
    </source>
</evidence>
<evidence type="ECO:0000256" key="1">
    <source>
        <dbReference type="SAM" id="MobiDB-lite"/>
    </source>
</evidence>
<feature type="region of interest" description="Disordered" evidence="1">
    <location>
        <begin position="85"/>
        <end position="132"/>
    </location>
</feature>
<dbReference type="OrthoDB" id="5954824at2759"/>
<evidence type="ECO:0000313" key="3">
    <source>
        <dbReference type="Proteomes" id="UP000266861"/>
    </source>
</evidence>
<reference evidence="2 3" key="1">
    <citation type="submission" date="2018-08" db="EMBL/GenBank/DDBJ databases">
        <title>Genome and evolution of the arbuscular mycorrhizal fungus Diversispora epigaea (formerly Glomus versiforme) and its bacterial endosymbionts.</title>
        <authorList>
            <person name="Sun X."/>
            <person name="Fei Z."/>
            <person name="Harrison M."/>
        </authorList>
    </citation>
    <scope>NUCLEOTIDE SEQUENCE [LARGE SCALE GENOMIC DNA]</scope>
    <source>
        <strain evidence="2 3">IT104</strain>
    </source>
</reference>
<gene>
    <name evidence="2" type="ORF">Glove_590g41</name>
</gene>